<dbReference type="InterPro" id="IPR050179">
    <property type="entry name" value="Trans_hexapeptide_repeat"/>
</dbReference>
<dbReference type="KEGG" id="palb:EJC50_02035"/>
<evidence type="ECO:0000313" key="4">
    <source>
        <dbReference type="EMBL" id="AZN38588.1"/>
    </source>
</evidence>
<evidence type="ECO:0000313" key="5">
    <source>
        <dbReference type="Proteomes" id="UP000272528"/>
    </source>
</evidence>
<proteinExistence type="predicted"/>
<dbReference type="SUPFAM" id="SSF51161">
    <property type="entry name" value="Trimeric LpxA-like enzymes"/>
    <property type="match status" value="1"/>
</dbReference>
<dbReference type="OrthoDB" id="9794407at2"/>
<feature type="active site" description="Proton acceptor" evidence="1">
    <location>
        <position position="135"/>
    </location>
</feature>
<feature type="site" description="Increases basicity of active site His" evidence="1">
    <location>
        <position position="136"/>
    </location>
</feature>
<gene>
    <name evidence="4" type="ORF">EJC50_02035</name>
</gene>
<protein>
    <submittedName>
        <fullName evidence="4">Acetyltransferase</fullName>
    </submittedName>
</protein>
<dbReference type="AlphaFoldDB" id="A0A3S8ZYR0"/>
<dbReference type="GO" id="GO:0016740">
    <property type="term" value="F:transferase activity"/>
    <property type="evidence" value="ECO:0007669"/>
    <property type="project" value="UniProtKB-KW"/>
</dbReference>
<reference evidence="5" key="1">
    <citation type="submission" date="2018-12" db="EMBL/GenBank/DDBJ databases">
        <title>Genome sequence of Peanibacillus sp.</title>
        <authorList>
            <person name="Subramani G."/>
            <person name="Srinivasan S."/>
            <person name="Kim M.K."/>
        </authorList>
    </citation>
    <scope>NUCLEOTIDE SEQUENCE [LARGE SCALE GENOMIC DNA]</scope>
    <source>
        <strain evidence="5">18JY67-1</strain>
    </source>
</reference>
<dbReference type="Gene3D" id="2.160.10.10">
    <property type="entry name" value="Hexapeptide repeat proteins"/>
    <property type="match status" value="1"/>
</dbReference>
<dbReference type="Proteomes" id="UP000272528">
    <property type="component" value="Chromosome"/>
</dbReference>
<dbReference type="PANTHER" id="PTHR43300:SF7">
    <property type="entry name" value="UDP-N-ACETYLBACILLOSAMINE N-ACETYLTRANSFERASE"/>
    <property type="match status" value="1"/>
</dbReference>
<keyword evidence="5" id="KW-1185">Reference proteome</keyword>
<feature type="binding site" evidence="2">
    <location>
        <position position="68"/>
    </location>
    <ligand>
        <name>substrate</name>
    </ligand>
</feature>
<dbReference type="Gene3D" id="3.40.50.20">
    <property type="match status" value="1"/>
</dbReference>
<dbReference type="PANTHER" id="PTHR43300">
    <property type="entry name" value="ACETYLTRANSFERASE"/>
    <property type="match status" value="1"/>
</dbReference>
<dbReference type="InterPro" id="IPR011004">
    <property type="entry name" value="Trimer_LpxA-like_sf"/>
</dbReference>
<dbReference type="RefSeq" id="WP_126011840.1">
    <property type="nucleotide sequence ID" value="NZ_CP034437.1"/>
</dbReference>
<dbReference type="InterPro" id="IPR041561">
    <property type="entry name" value="PglD_N"/>
</dbReference>
<name>A0A3S8ZYR0_9BACL</name>
<feature type="domain" description="PglD N-terminal" evidence="3">
    <location>
        <begin position="4"/>
        <end position="79"/>
    </location>
</feature>
<keyword evidence="4" id="KW-0808">Transferase</keyword>
<dbReference type="NCBIfam" id="TIGR03570">
    <property type="entry name" value="NeuD_NnaD"/>
    <property type="match status" value="1"/>
</dbReference>
<evidence type="ECO:0000256" key="2">
    <source>
        <dbReference type="PIRSR" id="PIRSR620019-2"/>
    </source>
</evidence>
<evidence type="ECO:0000256" key="1">
    <source>
        <dbReference type="PIRSR" id="PIRSR620019-1"/>
    </source>
</evidence>
<feature type="binding site" evidence="2">
    <location>
        <begin position="11"/>
        <end position="13"/>
    </location>
    <ligand>
        <name>substrate</name>
    </ligand>
</feature>
<feature type="binding site" evidence="2">
    <location>
        <position position="144"/>
    </location>
    <ligand>
        <name>acetyl-CoA</name>
        <dbReference type="ChEBI" id="CHEBI:57288"/>
    </ligand>
</feature>
<sequence>MGKNLLIIGASGHGKVVADIALKMGRWESISFLDDNENILQVMGLEVIGKSSDVHQYVKDNDVFIGIGNNAVRKRIHTDLESKHASIPTLVHPTAIIGERVEIEPGTVVMAGAIINCCTSIGKGCIINTGAIVEHDNQVEDFVHLSPGVRLAGTVRVGEGTWLGIGSIVINNITITSESIIGAGAVVVRDIMMAGTYVGVPAKRLSS</sequence>
<accession>A0A3S8ZYR0</accession>
<dbReference type="InterPro" id="IPR020019">
    <property type="entry name" value="AcTrfase_PglD-like"/>
</dbReference>
<evidence type="ECO:0000259" key="3">
    <source>
        <dbReference type="Pfam" id="PF17836"/>
    </source>
</evidence>
<feature type="binding site" evidence="2">
    <location>
        <position position="165"/>
    </location>
    <ligand>
        <name>acetyl-CoA</name>
        <dbReference type="ChEBI" id="CHEBI:57288"/>
    </ligand>
</feature>
<organism evidence="4 5">
    <name type="scientific">Paenibacillus albus</name>
    <dbReference type="NCBI Taxonomy" id="2495582"/>
    <lineage>
        <taxon>Bacteria</taxon>
        <taxon>Bacillati</taxon>
        <taxon>Bacillota</taxon>
        <taxon>Bacilli</taxon>
        <taxon>Bacillales</taxon>
        <taxon>Paenibacillaceae</taxon>
        <taxon>Paenibacillus</taxon>
    </lineage>
</organism>
<dbReference type="CDD" id="cd03360">
    <property type="entry name" value="LbH_AT_putative"/>
    <property type="match status" value="1"/>
</dbReference>
<dbReference type="EMBL" id="CP034437">
    <property type="protein sequence ID" value="AZN38588.1"/>
    <property type="molecule type" value="Genomic_DNA"/>
</dbReference>
<dbReference type="Pfam" id="PF17836">
    <property type="entry name" value="PglD_N"/>
    <property type="match status" value="1"/>
</dbReference>